<keyword evidence="4" id="KW-1185">Reference proteome</keyword>
<reference evidence="3" key="1">
    <citation type="submission" date="2012-02" db="UniProtKB">
        <authorList>
            <consortium name="Ensembl"/>
        </authorList>
    </citation>
    <scope>IDENTIFICATION</scope>
    <source>
        <strain evidence="3">Tuebingen</strain>
    </source>
</reference>
<dbReference type="NCBIfam" id="TIGR01571">
    <property type="entry name" value="A_thal_Cys_rich"/>
    <property type="match status" value="1"/>
</dbReference>
<evidence type="ECO:0000313" key="3">
    <source>
        <dbReference type="Ensembl" id="ENSDARP00000116223"/>
    </source>
</evidence>
<keyword evidence="2" id="KW-0472">Membrane</keyword>
<organism evidence="5">
    <name type="scientific">Danio rerio</name>
    <name type="common">Zebrafish</name>
    <name type="synonym">Brachydanio rerio</name>
    <dbReference type="NCBI Taxonomy" id="7955"/>
    <lineage>
        <taxon>Eukaryota</taxon>
        <taxon>Metazoa</taxon>
        <taxon>Chordata</taxon>
        <taxon>Craniata</taxon>
        <taxon>Vertebrata</taxon>
        <taxon>Euteleostomi</taxon>
        <taxon>Actinopterygii</taxon>
        <taxon>Neopterygii</taxon>
        <taxon>Teleostei</taxon>
        <taxon>Ostariophysi</taxon>
        <taxon>Cypriniformes</taxon>
        <taxon>Danionidae</taxon>
        <taxon>Danioninae</taxon>
        <taxon>Danio</taxon>
    </lineage>
</organism>
<dbReference type="GeneID" id="100001900"/>
<dbReference type="RefSeq" id="XP_001338157.1">
    <property type="nucleotide sequence ID" value="XM_001338121.6"/>
</dbReference>
<dbReference type="RefSeq" id="XP_001338157.1">
    <property type="nucleotide sequence ID" value="XM_001338121.5"/>
</dbReference>
<dbReference type="CTD" id="100001900"/>
<dbReference type="InterPro" id="IPR006461">
    <property type="entry name" value="PLAC_motif_containing"/>
</dbReference>
<evidence type="ECO:0000313" key="7">
    <source>
        <dbReference type="ZFIN" id="ZDB-GENE-081107-68"/>
    </source>
</evidence>
<comment type="similarity">
    <text evidence="1">Belongs to the cornifelin family.</text>
</comment>
<dbReference type="ZFIN" id="ZDB-GENE-081107-68">
    <property type="gene designation" value="ponzr10"/>
</dbReference>
<keyword evidence="2" id="KW-1133">Transmembrane helix</keyword>
<dbReference type="AGR" id="ZFIN:ZDB-GENE-081107-68"/>
<gene>
    <name evidence="3 5 6 7" type="primary">ponzr10</name>
</gene>
<evidence type="ECO:0000256" key="1">
    <source>
        <dbReference type="ARBA" id="ARBA00009024"/>
    </source>
</evidence>
<accession>F6PCV7</accession>
<evidence type="ECO:0000313" key="6">
    <source>
        <dbReference type="RefSeq" id="XP_021335009.1"/>
    </source>
</evidence>
<dbReference type="RefSeq" id="XP_073770757.1">
    <property type="nucleotide sequence ID" value="XM_073914656.1"/>
</dbReference>
<accession>A0A8M1PUM0</accession>
<dbReference type="GeneTree" id="ENSGT00940000163701"/>
<sequence length="174" mass="18764">MAAVVVQQVPSKPQETLWNSGICDCFQDLNSCCYAYWCCPCFACSTAGEFGESTCLPLVDILGPAVMASFGVAFCVPPVTMSLRVAIRHKYNIRGSICNDIAVSCCCVMCSWCQMNREIKARKNAPNMILTTQPLVQQSTTTTQVITSQQTVGMPAAPAVQMVPGQPVIAKVVQ</sequence>
<evidence type="ECO:0000313" key="4">
    <source>
        <dbReference type="Proteomes" id="UP000000437"/>
    </source>
</evidence>
<name>A0A8M1PUM0_DANRE</name>
<dbReference type="Proteomes" id="UP000000437">
    <property type="component" value="Chromosome 10"/>
</dbReference>
<dbReference type="RefSeq" id="XP_073770758.1">
    <property type="nucleotide sequence ID" value="XM_073914657.1"/>
</dbReference>
<protein>
    <submittedName>
        <fullName evidence="3">Plac8 onzin-related protein 10</fullName>
    </submittedName>
    <submittedName>
        <fullName evidence="5 6">Placenta-specific gene 8 protein</fullName>
    </submittedName>
</protein>
<dbReference type="Bgee" id="ENSDARG00000087764">
    <property type="expression patterns" value="Expressed in pharyngeal gill and 7 other cell types or tissues"/>
</dbReference>
<evidence type="ECO:0000256" key="2">
    <source>
        <dbReference type="SAM" id="Phobius"/>
    </source>
</evidence>
<dbReference type="KEGG" id="dre:100001900"/>
<reference evidence="5" key="3">
    <citation type="submission" date="2023-09" db="UniProtKB">
        <authorList>
            <consortium name="RefSeq"/>
        </authorList>
    </citation>
    <scope>IDENTIFICATION</scope>
    <source>
        <strain evidence="5 6">Tuebingen</strain>
    </source>
</reference>
<dbReference type="PANTHER" id="PTHR15907">
    <property type="entry name" value="DUF614 FAMILY PROTEIN-RELATED"/>
    <property type="match status" value="1"/>
</dbReference>
<proteinExistence type="inferred from homology"/>
<dbReference type="OrthoDB" id="1045822at2759"/>
<feature type="transmembrane region" description="Helical" evidence="2">
    <location>
        <begin position="66"/>
        <end position="87"/>
    </location>
</feature>
<dbReference type="AlphaFoldDB" id="A0A8M1PUM0"/>
<dbReference type="RefSeq" id="XP_021335009.1">
    <property type="nucleotide sequence ID" value="XM_021479334.2"/>
</dbReference>
<keyword evidence="2" id="KW-0812">Transmembrane</keyword>
<evidence type="ECO:0000313" key="5">
    <source>
        <dbReference type="RefSeq" id="XP_001338157.1"/>
    </source>
</evidence>
<dbReference type="Ensembl" id="ENSDART00000140210.2">
    <property type="protein sequence ID" value="ENSDARP00000116223.1"/>
    <property type="gene ID" value="ENSDARG00000087764.4"/>
</dbReference>
<dbReference type="EMBL" id="BX005027">
    <property type="status" value="NOT_ANNOTATED_CDS"/>
    <property type="molecule type" value="Genomic_DNA"/>
</dbReference>
<dbReference type="eggNOG" id="ENOG502SECG">
    <property type="taxonomic scope" value="Eukaryota"/>
</dbReference>
<dbReference type="RefSeq" id="XP_073770756.1">
    <property type="nucleotide sequence ID" value="XM_073914655.1"/>
</dbReference>
<dbReference type="Pfam" id="PF04749">
    <property type="entry name" value="PLAC8"/>
    <property type="match status" value="1"/>
</dbReference>
<reference evidence="3 4" key="2">
    <citation type="journal article" date="2013" name="Nature">
        <title>The zebrafish reference genome sequence and its relationship to the human genome.</title>
        <authorList>
            <consortium name="Genome Reference Consortium Zebrafish"/>
            <person name="Howe K."/>
            <person name="Clark M.D."/>
            <person name="Torroja C.F."/>
            <person name="Torrance J."/>
            <person name="Berthelot C."/>
            <person name="Muffato M."/>
            <person name="Collins J.E."/>
            <person name="Humphray S."/>
            <person name="McLaren K."/>
            <person name="Matthews L."/>
            <person name="McLaren S."/>
            <person name="Sealy I."/>
            <person name="Caccamo M."/>
            <person name="Churcher C."/>
            <person name="Scott C."/>
            <person name="Barrett J.C."/>
            <person name="Koch R."/>
            <person name="Rauch G.J."/>
            <person name="White S."/>
            <person name="Chow W."/>
            <person name="Kilian B."/>
            <person name="Quintais L.T."/>
            <person name="Guerra-Assuncao J.A."/>
            <person name="Zhou Y."/>
            <person name="Gu Y."/>
            <person name="Yen J."/>
            <person name="Vogel J.H."/>
            <person name="Eyre T."/>
            <person name="Redmond S."/>
            <person name="Banerjee R."/>
            <person name="Chi J."/>
            <person name="Fu B."/>
            <person name="Langley E."/>
            <person name="Maguire S.F."/>
            <person name="Laird G.K."/>
            <person name="Lloyd D."/>
            <person name="Kenyon E."/>
            <person name="Donaldson S."/>
            <person name="Sehra H."/>
            <person name="Almeida-King J."/>
            <person name="Loveland J."/>
            <person name="Trevanion S."/>
            <person name="Jones M."/>
            <person name="Quail M."/>
            <person name="Willey D."/>
            <person name="Hunt A."/>
            <person name="Burton J."/>
            <person name="Sims S."/>
            <person name="McLay K."/>
            <person name="Plumb B."/>
            <person name="Davis J."/>
            <person name="Clee C."/>
            <person name="Oliver K."/>
            <person name="Clark R."/>
            <person name="Riddle C."/>
            <person name="Elliot D."/>
            <person name="Eliott D."/>
            <person name="Threadgold G."/>
            <person name="Harden G."/>
            <person name="Ware D."/>
            <person name="Begum S."/>
            <person name="Mortimore B."/>
            <person name="Mortimer B."/>
            <person name="Kerry G."/>
            <person name="Heath P."/>
            <person name="Phillimore B."/>
            <person name="Tracey A."/>
            <person name="Corby N."/>
            <person name="Dunn M."/>
            <person name="Johnson C."/>
            <person name="Wood J."/>
            <person name="Clark S."/>
            <person name="Pelan S."/>
            <person name="Griffiths G."/>
            <person name="Smith M."/>
            <person name="Glithero R."/>
            <person name="Howden P."/>
            <person name="Barker N."/>
            <person name="Lloyd C."/>
            <person name="Stevens C."/>
            <person name="Harley J."/>
            <person name="Holt K."/>
            <person name="Panagiotidis G."/>
            <person name="Lovell J."/>
            <person name="Beasley H."/>
            <person name="Henderson C."/>
            <person name="Gordon D."/>
            <person name="Auger K."/>
            <person name="Wright D."/>
            <person name="Collins J."/>
            <person name="Raisen C."/>
            <person name="Dyer L."/>
            <person name="Leung K."/>
            <person name="Robertson L."/>
            <person name="Ambridge K."/>
            <person name="Leongamornlert D."/>
            <person name="McGuire S."/>
            <person name="Gilderthorp R."/>
            <person name="Griffiths C."/>
            <person name="Manthravadi D."/>
            <person name="Nichol S."/>
            <person name="Barker G."/>
            <person name="Whitehead S."/>
            <person name="Kay M."/>
            <person name="Brown J."/>
            <person name="Murnane C."/>
            <person name="Gray E."/>
            <person name="Humphries M."/>
            <person name="Sycamore N."/>
            <person name="Barker D."/>
            <person name="Saunders D."/>
            <person name="Wallis J."/>
            <person name="Babbage A."/>
            <person name="Hammond S."/>
            <person name="Mashreghi-Mohammadi M."/>
            <person name="Barr L."/>
            <person name="Martin S."/>
            <person name="Wray P."/>
            <person name="Ellington A."/>
            <person name="Matthews N."/>
            <person name="Ellwood M."/>
            <person name="Woodmansey R."/>
            <person name="Clark G."/>
            <person name="Cooper J."/>
            <person name="Cooper J."/>
            <person name="Tromans A."/>
            <person name="Grafham D."/>
            <person name="Skuce C."/>
            <person name="Pandian R."/>
            <person name="Andrews R."/>
            <person name="Harrison E."/>
            <person name="Kimberley A."/>
            <person name="Garnett J."/>
            <person name="Fosker N."/>
            <person name="Hall R."/>
            <person name="Garner P."/>
            <person name="Kelly D."/>
            <person name="Bird C."/>
            <person name="Palmer S."/>
            <person name="Gehring I."/>
            <person name="Berger A."/>
            <person name="Dooley C.M."/>
            <person name="Ersan-Urun Z."/>
            <person name="Eser C."/>
            <person name="Geiger H."/>
            <person name="Geisler M."/>
            <person name="Karotki L."/>
            <person name="Kirn A."/>
            <person name="Konantz J."/>
            <person name="Konantz M."/>
            <person name="Oberlander M."/>
            <person name="Rudolph-Geiger S."/>
            <person name="Teucke M."/>
            <person name="Lanz C."/>
            <person name="Raddatz G."/>
            <person name="Osoegawa K."/>
            <person name="Zhu B."/>
            <person name="Rapp A."/>
            <person name="Widaa S."/>
            <person name="Langford C."/>
            <person name="Yang F."/>
            <person name="Schuster S.C."/>
            <person name="Carter N.P."/>
            <person name="Harrow J."/>
            <person name="Ning Z."/>
            <person name="Herrero J."/>
            <person name="Searle S.M."/>
            <person name="Enright A."/>
            <person name="Geisler R."/>
            <person name="Plasterk R.H."/>
            <person name="Lee C."/>
            <person name="Westerfield M."/>
            <person name="de Jong P.J."/>
            <person name="Zon L.I."/>
            <person name="Postlethwait J.H."/>
            <person name="Nusslein-Volhard C."/>
            <person name="Hubbard T.J."/>
            <person name="Roest Crollius H."/>
            <person name="Rogers J."/>
            <person name="Stemple D.L."/>
        </authorList>
    </citation>
    <scope>NUCLEOTIDE SEQUENCE [LARGE SCALE GENOMIC DNA]</scope>
    <source>
        <strain evidence="3 4">Tuebingen</strain>
    </source>
</reference>